<evidence type="ECO:0000256" key="1">
    <source>
        <dbReference type="SAM" id="MobiDB-lite"/>
    </source>
</evidence>
<organism evidence="3 4">
    <name type="scientific">Cylicocyclus nassatus</name>
    <name type="common">Nematode worm</name>
    <dbReference type="NCBI Taxonomy" id="53992"/>
    <lineage>
        <taxon>Eukaryota</taxon>
        <taxon>Metazoa</taxon>
        <taxon>Ecdysozoa</taxon>
        <taxon>Nematoda</taxon>
        <taxon>Chromadorea</taxon>
        <taxon>Rhabditida</taxon>
        <taxon>Rhabditina</taxon>
        <taxon>Rhabditomorpha</taxon>
        <taxon>Strongyloidea</taxon>
        <taxon>Strongylidae</taxon>
        <taxon>Cylicocyclus</taxon>
    </lineage>
</organism>
<comment type="caution">
    <text evidence="3">The sequence shown here is derived from an EMBL/GenBank/DDBJ whole genome shotgun (WGS) entry which is preliminary data.</text>
</comment>
<evidence type="ECO:0000313" key="3">
    <source>
        <dbReference type="EMBL" id="CAJ0595353.1"/>
    </source>
</evidence>
<dbReference type="Proteomes" id="UP001176961">
    <property type="component" value="Unassembled WGS sequence"/>
</dbReference>
<dbReference type="GO" id="GO:0006357">
    <property type="term" value="P:regulation of transcription by RNA polymerase II"/>
    <property type="evidence" value="ECO:0007669"/>
    <property type="project" value="TreeGrafter"/>
</dbReference>
<proteinExistence type="predicted"/>
<dbReference type="PANTHER" id="PTHR12243:SF67">
    <property type="entry name" value="COREPRESSOR OF PANGOLIN, ISOFORM A-RELATED"/>
    <property type="match status" value="1"/>
</dbReference>
<feature type="compositionally biased region" description="Polar residues" evidence="1">
    <location>
        <begin position="125"/>
        <end position="145"/>
    </location>
</feature>
<accession>A0AA36M141</accession>
<feature type="compositionally biased region" description="Polar residues" evidence="1">
    <location>
        <begin position="171"/>
        <end position="184"/>
    </location>
</feature>
<sequence>MDRKYKLAVISRVERHPEIWDFTCEDYKKQDVRLTAWDQIVSELQAEGFDTDLQSTKTTWKRLKDTFSKRLKHYPPGAAKAWVYDDDLQFLMSTSNSGADHSMTGPDEPESVPDVKPMQFDKEGSVTTEDGFTDASSVSVASPSTGGHRHRPSGVRRCLPTKKEVGRKGSSETPHTNGCSNENATPDRFDILGQYIAQTLRELSPDVSSMKILEITKVLHTPMPSAPNGNIKTTPSLKPSQATRKQ</sequence>
<feature type="domain" description="MADF" evidence="2">
    <location>
        <begin position="8"/>
        <end position="96"/>
    </location>
</feature>
<protein>
    <recommendedName>
        <fullName evidence="2">MADF domain-containing protein</fullName>
    </recommendedName>
</protein>
<dbReference type="PANTHER" id="PTHR12243">
    <property type="entry name" value="MADF DOMAIN TRANSCRIPTION FACTOR"/>
    <property type="match status" value="1"/>
</dbReference>
<dbReference type="Pfam" id="PF10545">
    <property type="entry name" value="MADF_DNA_bdg"/>
    <property type="match status" value="1"/>
</dbReference>
<dbReference type="AlphaFoldDB" id="A0AA36M141"/>
<name>A0AA36M141_CYLNA</name>
<dbReference type="InterPro" id="IPR039353">
    <property type="entry name" value="TF_Adf1"/>
</dbReference>
<dbReference type="InterPro" id="IPR006578">
    <property type="entry name" value="MADF-dom"/>
</dbReference>
<gene>
    <name evidence="3" type="ORF">CYNAS_LOCUS7336</name>
</gene>
<dbReference type="GO" id="GO:0005667">
    <property type="term" value="C:transcription regulator complex"/>
    <property type="evidence" value="ECO:0007669"/>
    <property type="project" value="TreeGrafter"/>
</dbReference>
<feature type="region of interest" description="Disordered" evidence="1">
    <location>
        <begin position="124"/>
        <end position="186"/>
    </location>
</feature>
<evidence type="ECO:0000313" key="4">
    <source>
        <dbReference type="Proteomes" id="UP001176961"/>
    </source>
</evidence>
<evidence type="ECO:0000259" key="2">
    <source>
        <dbReference type="PROSITE" id="PS51029"/>
    </source>
</evidence>
<dbReference type="EMBL" id="CATQJL010000112">
    <property type="protein sequence ID" value="CAJ0595353.1"/>
    <property type="molecule type" value="Genomic_DNA"/>
</dbReference>
<keyword evidence="4" id="KW-1185">Reference proteome</keyword>
<feature type="region of interest" description="Disordered" evidence="1">
    <location>
        <begin position="220"/>
        <end position="246"/>
    </location>
</feature>
<dbReference type="PROSITE" id="PS51029">
    <property type="entry name" value="MADF"/>
    <property type="match status" value="1"/>
</dbReference>
<feature type="compositionally biased region" description="Basic and acidic residues" evidence="1">
    <location>
        <begin position="161"/>
        <end position="170"/>
    </location>
</feature>
<dbReference type="SMART" id="SM00595">
    <property type="entry name" value="MADF"/>
    <property type="match status" value="1"/>
</dbReference>
<feature type="compositionally biased region" description="Polar residues" evidence="1">
    <location>
        <begin position="227"/>
        <end position="246"/>
    </location>
</feature>
<reference evidence="3" key="1">
    <citation type="submission" date="2023-07" db="EMBL/GenBank/DDBJ databases">
        <authorList>
            <consortium name="CYATHOMIX"/>
        </authorList>
    </citation>
    <scope>NUCLEOTIDE SEQUENCE</scope>
    <source>
        <strain evidence="3">N/A</strain>
    </source>
</reference>
<dbReference type="GO" id="GO:0005634">
    <property type="term" value="C:nucleus"/>
    <property type="evidence" value="ECO:0007669"/>
    <property type="project" value="TreeGrafter"/>
</dbReference>